<dbReference type="Gene3D" id="3.40.50.300">
    <property type="entry name" value="P-loop containing nucleotide triphosphate hydrolases"/>
    <property type="match status" value="1"/>
</dbReference>
<dbReference type="GO" id="GO:0015833">
    <property type="term" value="P:peptide transport"/>
    <property type="evidence" value="ECO:0007669"/>
    <property type="project" value="InterPro"/>
</dbReference>
<dbReference type="SUPFAM" id="SSF52540">
    <property type="entry name" value="P-loop containing nucleoside triphosphate hydrolases"/>
    <property type="match status" value="1"/>
</dbReference>
<dbReference type="InterPro" id="IPR013563">
    <property type="entry name" value="Oligopep_ABC_C"/>
</dbReference>
<dbReference type="GO" id="GO:0005524">
    <property type="term" value="F:ATP binding"/>
    <property type="evidence" value="ECO:0007669"/>
    <property type="project" value="UniProtKB-KW"/>
</dbReference>
<dbReference type="CDD" id="cd03257">
    <property type="entry name" value="ABC_NikE_OppD_transporters"/>
    <property type="match status" value="1"/>
</dbReference>
<keyword evidence="6 9" id="KW-0067">ATP-binding</keyword>
<dbReference type="InterPro" id="IPR003593">
    <property type="entry name" value="AAA+_ATPase"/>
</dbReference>
<dbReference type="Pfam" id="PF00005">
    <property type="entry name" value="ABC_tran"/>
    <property type="match status" value="1"/>
</dbReference>
<feature type="domain" description="ABC transporter" evidence="8">
    <location>
        <begin position="34"/>
        <end position="286"/>
    </location>
</feature>
<dbReference type="EMBL" id="CP063767">
    <property type="protein sequence ID" value="QOY61244.1"/>
    <property type="molecule type" value="Genomic_DNA"/>
</dbReference>
<dbReference type="NCBIfam" id="TIGR01727">
    <property type="entry name" value="oligo_HPY"/>
    <property type="match status" value="1"/>
</dbReference>
<keyword evidence="10" id="KW-1185">Reference proteome</keyword>
<dbReference type="AlphaFoldDB" id="A0A7S7M9M0"/>
<dbReference type="InterPro" id="IPR003439">
    <property type="entry name" value="ABC_transporter-like_ATP-bd"/>
</dbReference>
<sequence length="359" mass="39467">MSETNVSVNAELRTVAEKITEHELEAAGRSEVLLDVDDLSVTLFTEDGELPAIRSLSFVMRTGETLAVVGESGCGKSMTALSIMGLLPQPPAKIVGGSIRLEGTDLAQLSRDEMRAYRGSKIGMIFQEPMTSLNPVMRAGRQIREGILVHNPQMDKKEADERALEMIRLVGIPAPEKVFRSYPHELSGGMRQRVMIAMALACQPSLLICDEPTTALDVTIQAQILQLIDRMRAELGTAVMLITHDMGVVSEMADWVAVMYAGHLVEYTTASELFTNPKHPYSIGLINSIPSMDDVVDKLFAIPGNVPMLDELPHGCPFHPRCPYARDVCRQECPSVAALDGDENHTVACWMFDQTKWGE</sequence>
<dbReference type="Proteomes" id="UP000593735">
    <property type="component" value="Chromosome"/>
</dbReference>
<accession>A0A7S7M9M0</accession>
<comment type="similarity">
    <text evidence="2">Belongs to the ABC transporter superfamily.</text>
</comment>
<dbReference type="InterPro" id="IPR027417">
    <property type="entry name" value="P-loop_NTPase"/>
</dbReference>
<keyword evidence="4" id="KW-1003">Cell membrane</keyword>
<dbReference type="PANTHER" id="PTHR43297:SF2">
    <property type="entry name" value="DIPEPTIDE TRANSPORT ATP-BINDING PROTEIN DPPD"/>
    <property type="match status" value="1"/>
</dbReference>
<evidence type="ECO:0000256" key="7">
    <source>
        <dbReference type="ARBA" id="ARBA00023136"/>
    </source>
</evidence>
<name>A0A7S7M9M0_9ACTN</name>
<dbReference type="GO" id="GO:0016887">
    <property type="term" value="F:ATP hydrolysis activity"/>
    <property type="evidence" value="ECO:0007669"/>
    <property type="project" value="InterPro"/>
</dbReference>
<dbReference type="KEGG" id="tio:INP52_03330"/>
<dbReference type="GO" id="GO:0005886">
    <property type="term" value="C:plasma membrane"/>
    <property type="evidence" value="ECO:0007669"/>
    <property type="project" value="UniProtKB-SubCell"/>
</dbReference>
<organism evidence="9 10">
    <name type="scientific">Thermophilibacter immobilis</name>
    <dbReference type="NCBI Taxonomy" id="2779519"/>
    <lineage>
        <taxon>Bacteria</taxon>
        <taxon>Bacillati</taxon>
        <taxon>Actinomycetota</taxon>
        <taxon>Coriobacteriia</taxon>
        <taxon>Coriobacteriales</taxon>
        <taxon>Atopobiaceae</taxon>
        <taxon>Thermophilibacter</taxon>
    </lineage>
</organism>
<proteinExistence type="inferred from homology"/>
<evidence type="ECO:0000259" key="8">
    <source>
        <dbReference type="PROSITE" id="PS50893"/>
    </source>
</evidence>
<evidence type="ECO:0000313" key="9">
    <source>
        <dbReference type="EMBL" id="QOY61244.1"/>
    </source>
</evidence>
<dbReference type="Pfam" id="PF08352">
    <property type="entry name" value="oligo_HPY"/>
    <property type="match status" value="1"/>
</dbReference>
<evidence type="ECO:0000256" key="1">
    <source>
        <dbReference type="ARBA" id="ARBA00004202"/>
    </source>
</evidence>
<dbReference type="RefSeq" id="WP_194372386.1">
    <property type="nucleotide sequence ID" value="NZ_CP063767.1"/>
</dbReference>
<evidence type="ECO:0000313" key="10">
    <source>
        <dbReference type="Proteomes" id="UP000593735"/>
    </source>
</evidence>
<dbReference type="PROSITE" id="PS50893">
    <property type="entry name" value="ABC_TRANSPORTER_2"/>
    <property type="match status" value="1"/>
</dbReference>
<keyword evidence="5" id="KW-0547">Nucleotide-binding</keyword>
<keyword evidence="7" id="KW-0472">Membrane</keyword>
<dbReference type="PROSITE" id="PS00211">
    <property type="entry name" value="ABC_TRANSPORTER_1"/>
    <property type="match status" value="1"/>
</dbReference>
<gene>
    <name evidence="9" type="ORF">INP52_03330</name>
</gene>
<dbReference type="FunFam" id="3.40.50.300:FF:000016">
    <property type="entry name" value="Oligopeptide ABC transporter ATP-binding component"/>
    <property type="match status" value="1"/>
</dbReference>
<evidence type="ECO:0000256" key="5">
    <source>
        <dbReference type="ARBA" id="ARBA00022741"/>
    </source>
</evidence>
<reference evidence="9 10" key="1">
    <citation type="submission" date="2020-10" db="EMBL/GenBank/DDBJ databases">
        <title>Olsenella immobilis sp.nov., isolated from the mud in a fermentation cellar used for the production of Chinese strong-flavoured liquor.</title>
        <authorList>
            <person name="Lu L."/>
        </authorList>
    </citation>
    <scope>NUCLEOTIDE SEQUENCE [LARGE SCALE GENOMIC DNA]</scope>
    <source>
        <strain evidence="9 10">LZLJ-2</strain>
    </source>
</reference>
<dbReference type="InterPro" id="IPR050388">
    <property type="entry name" value="ABC_Ni/Peptide_Import"/>
</dbReference>
<dbReference type="InterPro" id="IPR017871">
    <property type="entry name" value="ABC_transporter-like_CS"/>
</dbReference>
<evidence type="ECO:0000256" key="6">
    <source>
        <dbReference type="ARBA" id="ARBA00022840"/>
    </source>
</evidence>
<dbReference type="PANTHER" id="PTHR43297">
    <property type="entry name" value="OLIGOPEPTIDE TRANSPORT ATP-BINDING PROTEIN APPD"/>
    <property type="match status" value="1"/>
</dbReference>
<comment type="subcellular location">
    <subcellularLocation>
        <location evidence="1">Cell membrane</location>
        <topology evidence="1">Peripheral membrane protein</topology>
    </subcellularLocation>
</comment>
<keyword evidence="3" id="KW-0813">Transport</keyword>
<evidence type="ECO:0000256" key="3">
    <source>
        <dbReference type="ARBA" id="ARBA00022448"/>
    </source>
</evidence>
<evidence type="ECO:0000256" key="2">
    <source>
        <dbReference type="ARBA" id="ARBA00005417"/>
    </source>
</evidence>
<dbReference type="SMART" id="SM00382">
    <property type="entry name" value="AAA"/>
    <property type="match status" value="1"/>
</dbReference>
<evidence type="ECO:0000256" key="4">
    <source>
        <dbReference type="ARBA" id="ARBA00022475"/>
    </source>
</evidence>
<protein>
    <submittedName>
        <fullName evidence="9">ABC transporter ATP-binding protein</fullName>
    </submittedName>
</protein>